<dbReference type="InterPro" id="IPR058163">
    <property type="entry name" value="LysR-type_TF_proteobact-type"/>
</dbReference>
<evidence type="ECO:0000256" key="4">
    <source>
        <dbReference type="ARBA" id="ARBA00023163"/>
    </source>
</evidence>
<dbReference type="FunFam" id="1.10.10.10:FF:000001">
    <property type="entry name" value="LysR family transcriptional regulator"/>
    <property type="match status" value="1"/>
</dbReference>
<evidence type="ECO:0000256" key="1">
    <source>
        <dbReference type="ARBA" id="ARBA00009437"/>
    </source>
</evidence>
<dbReference type="Proteomes" id="UP000608594">
    <property type="component" value="Unassembled WGS sequence"/>
</dbReference>
<dbReference type="SUPFAM" id="SSF53850">
    <property type="entry name" value="Periplasmic binding protein-like II"/>
    <property type="match status" value="1"/>
</dbReference>
<evidence type="ECO:0000313" key="6">
    <source>
        <dbReference type="EMBL" id="MBC9248112.1"/>
    </source>
</evidence>
<dbReference type="CDD" id="cd08422">
    <property type="entry name" value="PBP2_CrgA_like"/>
    <property type="match status" value="1"/>
</dbReference>
<dbReference type="PROSITE" id="PS50931">
    <property type="entry name" value="HTH_LYSR"/>
    <property type="match status" value="1"/>
</dbReference>
<dbReference type="Gene3D" id="1.10.10.10">
    <property type="entry name" value="Winged helix-like DNA-binding domain superfamily/Winged helix DNA-binding domain"/>
    <property type="match status" value="1"/>
</dbReference>
<protein>
    <submittedName>
        <fullName evidence="6">LysR family transcriptional regulator</fullName>
    </submittedName>
</protein>
<dbReference type="Pfam" id="PF00126">
    <property type="entry name" value="HTH_1"/>
    <property type="match status" value="1"/>
</dbReference>
<evidence type="ECO:0000313" key="7">
    <source>
        <dbReference type="Proteomes" id="UP000608594"/>
    </source>
</evidence>
<proteinExistence type="inferred from homology"/>
<dbReference type="InterPro" id="IPR000847">
    <property type="entry name" value="LysR_HTH_N"/>
</dbReference>
<dbReference type="PANTHER" id="PTHR30537">
    <property type="entry name" value="HTH-TYPE TRANSCRIPTIONAL REGULATOR"/>
    <property type="match status" value="1"/>
</dbReference>
<name>A0A926GJK5_9RHOB</name>
<dbReference type="Pfam" id="PF03466">
    <property type="entry name" value="LysR_substrate"/>
    <property type="match status" value="1"/>
</dbReference>
<reference evidence="6" key="1">
    <citation type="submission" date="2020-08" db="EMBL/GenBank/DDBJ databases">
        <title>Paracoccus amoyensis sp. nov., isolated from the surface seawater at coast of Xiamen, Fujian.</title>
        <authorList>
            <person name="Lyu L."/>
        </authorList>
    </citation>
    <scope>NUCLEOTIDE SEQUENCE</scope>
    <source>
        <strain evidence="6">11-3</strain>
    </source>
</reference>
<dbReference type="Gene3D" id="3.40.190.290">
    <property type="match status" value="1"/>
</dbReference>
<feature type="domain" description="HTH lysR-type" evidence="5">
    <location>
        <begin position="1"/>
        <end position="58"/>
    </location>
</feature>
<gene>
    <name evidence="6" type="ORF">H4P12_15655</name>
</gene>
<dbReference type="GO" id="GO:0003700">
    <property type="term" value="F:DNA-binding transcription factor activity"/>
    <property type="evidence" value="ECO:0007669"/>
    <property type="project" value="InterPro"/>
</dbReference>
<dbReference type="EMBL" id="JACOQL010000005">
    <property type="protein sequence ID" value="MBC9248112.1"/>
    <property type="molecule type" value="Genomic_DNA"/>
</dbReference>
<dbReference type="InterPro" id="IPR005119">
    <property type="entry name" value="LysR_subst-bd"/>
</dbReference>
<keyword evidence="3" id="KW-0238">DNA-binding</keyword>
<comment type="similarity">
    <text evidence="1">Belongs to the LysR transcriptional regulatory family.</text>
</comment>
<keyword evidence="4" id="KW-0804">Transcription</keyword>
<evidence type="ECO:0000256" key="2">
    <source>
        <dbReference type="ARBA" id="ARBA00023015"/>
    </source>
</evidence>
<keyword evidence="2" id="KW-0805">Transcription regulation</keyword>
<dbReference type="RefSeq" id="WP_187794620.1">
    <property type="nucleotide sequence ID" value="NZ_JACOQL010000005.1"/>
</dbReference>
<dbReference type="GO" id="GO:0003677">
    <property type="term" value="F:DNA binding"/>
    <property type="evidence" value="ECO:0007669"/>
    <property type="project" value="UniProtKB-KW"/>
</dbReference>
<dbReference type="PANTHER" id="PTHR30537:SF5">
    <property type="entry name" value="HTH-TYPE TRANSCRIPTIONAL ACTIVATOR TTDR-RELATED"/>
    <property type="match status" value="1"/>
</dbReference>
<evidence type="ECO:0000256" key="3">
    <source>
        <dbReference type="ARBA" id="ARBA00023125"/>
    </source>
</evidence>
<accession>A0A926GJK5</accession>
<dbReference type="AlphaFoldDB" id="A0A926GJK5"/>
<dbReference type="InterPro" id="IPR036388">
    <property type="entry name" value="WH-like_DNA-bd_sf"/>
</dbReference>
<sequence length="293" mass="32298">MDIIVLRTFVSILDEGSFAAAARRMGVSRSLASKYISDLERSLGARLLTRTTRAVRPTPIGEAYGAEIRNILNRLDAANEAVRKAVGNAAGVLKIGSPVAYTLRILQPHLRRFMETYPEIQLEMLLDDGTSDVIGDGFDAVIRVGYLNDSSLHAKRLHQGKIILVAAPEYLEKHGTPTQPADLLKHDCLHYTNLRTGDSWPFQRDGETIQQKVHAIFASNNTDLLYMMARDGVGVALVPEIIAAKDVAEGRLISLLTDYTVPRVPINIVYPTGRLMTAAMRAFLDFMGNLRLG</sequence>
<dbReference type="SUPFAM" id="SSF46785">
    <property type="entry name" value="Winged helix' DNA-binding domain"/>
    <property type="match status" value="1"/>
</dbReference>
<dbReference type="InterPro" id="IPR036390">
    <property type="entry name" value="WH_DNA-bd_sf"/>
</dbReference>
<comment type="caution">
    <text evidence="6">The sequence shown here is derived from an EMBL/GenBank/DDBJ whole genome shotgun (WGS) entry which is preliminary data.</text>
</comment>
<keyword evidence="7" id="KW-1185">Reference proteome</keyword>
<organism evidence="6 7">
    <name type="scientific">Paracoccus amoyensis</name>
    <dbReference type="NCBI Taxonomy" id="2760093"/>
    <lineage>
        <taxon>Bacteria</taxon>
        <taxon>Pseudomonadati</taxon>
        <taxon>Pseudomonadota</taxon>
        <taxon>Alphaproteobacteria</taxon>
        <taxon>Rhodobacterales</taxon>
        <taxon>Paracoccaceae</taxon>
        <taxon>Paracoccus</taxon>
    </lineage>
</organism>
<evidence type="ECO:0000259" key="5">
    <source>
        <dbReference type="PROSITE" id="PS50931"/>
    </source>
</evidence>